<dbReference type="EC" id="6.3.2.3" evidence="1"/>
<comment type="caution">
    <text evidence="4">The sequence shown here is derived from an EMBL/GenBank/DDBJ whole genome shotgun (WGS) entry which is preliminary data.</text>
</comment>
<keyword evidence="1" id="KW-0479">Metal-binding</keyword>
<evidence type="ECO:0000313" key="4">
    <source>
        <dbReference type="EMBL" id="KAL3071069.1"/>
    </source>
</evidence>
<evidence type="ECO:0000256" key="2">
    <source>
        <dbReference type="PIRSR" id="PIRSR001558-1"/>
    </source>
</evidence>
<keyword evidence="1" id="KW-0436">Ligase</keyword>
<keyword evidence="1" id="KW-0460">Magnesium</keyword>
<gene>
    <name evidence="4" type="ORF">niasHS_015811</name>
</gene>
<evidence type="ECO:0000256" key="1">
    <source>
        <dbReference type="PIRNR" id="PIRNR001558"/>
    </source>
</evidence>
<dbReference type="GO" id="GO:0043295">
    <property type="term" value="F:glutathione binding"/>
    <property type="evidence" value="ECO:0007669"/>
    <property type="project" value="UniProtKB-UniRule"/>
</dbReference>
<dbReference type="InterPro" id="IPR005615">
    <property type="entry name" value="Glutathione_synthase"/>
</dbReference>
<evidence type="ECO:0000256" key="3">
    <source>
        <dbReference type="SAM" id="Phobius"/>
    </source>
</evidence>
<feature type="binding site" evidence="2">
    <location>
        <position position="273"/>
    </location>
    <ligand>
        <name>ATP</name>
        <dbReference type="ChEBI" id="CHEBI:30616"/>
    </ligand>
</feature>
<dbReference type="SUPFAM" id="SSF56059">
    <property type="entry name" value="Glutathione synthetase ATP-binding domain-like"/>
    <property type="match status" value="1"/>
</dbReference>
<dbReference type="Gene3D" id="3.40.50.1760">
    <property type="entry name" value="Glutathione synthase, substrate-binding domain superfamily, eukaryotic"/>
    <property type="match status" value="1"/>
</dbReference>
<dbReference type="PIRSF" id="PIRSF001558">
    <property type="entry name" value="GSHase"/>
    <property type="match status" value="1"/>
</dbReference>
<dbReference type="Gene3D" id="3.30.1490.50">
    <property type="match status" value="1"/>
</dbReference>
<dbReference type="Proteomes" id="UP001620645">
    <property type="component" value="Unassembled WGS sequence"/>
</dbReference>
<dbReference type="GO" id="GO:0005524">
    <property type="term" value="F:ATP binding"/>
    <property type="evidence" value="ECO:0007669"/>
    <property type="project" value="UniProtKB-UniRule"/>
</dbReference>
<keyword evidence="1" id="KW-0317">Glutathione biosynthesis</keyword>
<dbReference type="GO" id="GO:0000287">
    <property type="term" value="F:magnesium ion binding"/>
    <property type="evidence" value="ECO:0007669"/>
    <property type="project" value="UniProtKB-UniRule"/>
</dbReference>
<dbReference type="InterPro" id="IPR014049">
    <property type="entry name" value="Glutathione_synthase_N_euk"/>
</dbReference>
<keyword evidence="5" id="KW-1185">Reference proteome</keyword>
<comment type="cofactor">
    <cofactor evidence="1">
        <name>Mg(2+)</name>
        <dbReference type="ChEBI" id="CHEBI:18420"/>
    </cofactor>
    <text evidence="1">Binds 1 Mg(2+) ion per subunit.</text>
</comment>
<dbReference type="Gene3D" id="3.30.1490.80">
    <property type="match status" value="1"/>
</dbReference>
<keyword evidence="1 2" id="KW-0547">Nucleotide-binding</keyword>
<evidence type="ECO:0000313" key="5">
    <source>
        <dbReference type="Proteomes" id="UP001620645"/>
    </source>
</evidence>
<reference evidence="4 5" key="1">
    <citation type="submission" date="2024-10" db="EMBL/GenBank/DDBJ databases">
        <authorList>
            <person name="Kim D."/>
        </authorList>
    </citation>
    <scope>NUCLEOTIDE SEQUENCE [LARGE SCALE GENOMIC DNA]</scope>
    <source>
        <strain evidence="4">Taebaek</strain>
    </source>
</reference>
<keyword evidence="3" id="KW-1133">Transmembrane helix</keyword>
<name>A0ABD2HS70_HETSC</name>
<dbReference type="AlphaFoldDB" id="A0ABD2HS70"/>
<dbReference type="PANTHER" id="PTHR11130:SF0">
    <property type="entry name" value="GLUTATHIONE SYNTHETASE"/>
    <property type="match status" value="1"/>
</dbReference>
<dbReference type="InterPro" id="IPR014709">
    <property type="entry name" value="Glutathione_synthase_C_euk"/>
</dbReference>
<sequence length="393" mass="44969">MKTPNSFIISISIFIFISIGFGIASPLNEDESIATDEDNQQQQQYCVSDIEQDPQILREQCLDAKDWALSNGLVKFIQQQCEGCQKETKKINVATQFLPLALYPSPFPRKLFQQAKDVHKAMLLLYFRASINFEFLKEANSELINSDSANTTKKVIAKLEQKQFGNKEAVILFVHGHRYGHLMLESRQIQHKLEQITTEKVQCKFINLNEGFKRLKLDPVNFNLMLDNEFVVAIMFDRVGETASAEESALIYEIDRSTAIKVPPFEIAFTHRKRMQQVFTKPGMVERFFKGPGEEQMAEAIRKVQTKGWPIGANDEGAEEIKRKAIANPEKYVLKANECGPSTFPNIFFNEDISKKLARMTPAEHDYFDIMERLRPMVIKGLCVSRHALGFTQ</sequence>
<organism evidence="4 5">
    <name type="scientific">Heterodera schachtii</name>
    <name type="common">Sugarbeet cyst nematode worm</name>
    <name type="synonym">Tylenchus schachtii</name>
    <dbReference type="NCBI Taxonomy" id="97005"/>
    <lineage>
        <taxon>Eukaryota</taxon>
        <taxon>Metazoa</taxon>
        <taxon>Ecdysozoa</taxon>
        <taxon>Nematoda</taxon>
        <taxon>Chromadorea</taxon>
        <taxon>Rhabditida</taxon>
        <taxon>Tylenchina</taxon>
        <taxon>Tylenchomorpha</taxon>
        <taxon>Tylenchoidea</taxon>
        <taxon>Heteroderidae</taxon>
        <taxon>Heteroderinae</taxon>
        <taxon>Heterodera</taxon>
    </lineage>
</organism>
<protein>
    <recommendedName>
        <fullName evidence="1">Glutathione synthetase</fullName>
        <shortName evidence="1">GSH-S</shortName>
        <ecNumber evidence="1">6.3.2.3</ecNumber>
    </recommendedName>
</protein>
<comment type="catalytic activity">
    <reaction evidence="1">
        <text>gamma-L-glutamyl-L-cysteine + glycine + ATP = glutathione + ADP + phosphate + H(+)</text>
        <dbReference type="Rhea" id="RHEA:13557"/>
        <dbReference type="ChEBI" id="CHEBI:15378"/>
        <dbReference type="ChEBI" id="CHEBI:30616"/>
        <dbReference type="ChEBI" id="CHEBI:43474"/>
        <dbReference type="ChEBI" id="CHEBI:57305"/>
        <dbReference type="ChEBI" id="CHEBI:57925"/>
        <dbReference type="ChEBI" id="CHEBI:58173"/>
        <dbReference type="ChEBI" id="CHEBI:456216"/>
        <dbReference type="EC" id="6.3.2.3"/>
    </reaction>
</comment>
<comment type="pathway">
    <text evidence="1">Sulfur metabolism; glutathione biosynthesis; glutathione from L-cysteine and L-glutamate: step 2/2.</text>
</comment>
<keyword evidence="3" id="KW-0472">Membrane</keyword>
<accession>A0ABD2HS70</accession>
<proteinExistence type="inferred from homology"/>
<dbReference type="GO" id="GO:0004363">
    <property type="term" value="F:glutathione synthase activity"/>
    <property type="evidence" value="ECO:0007669"/>
    <property type="project" value="UniProtKB-UniRule"/>
</dbReference>
<dbReference type="Pfam" id="PF03917">
    <property type="entry name" value="GSH_synth_ATP"/>
    <property type="match status" value="1"/>
</dbReference>
<comment type="similarity">
    <text evidence="1">Belongs to the eukaryotic GSH synthase family.</text>
</comment>
<dbReference type="PANTHER" id="PTHR11130">
    <property type="entry name" value="GLUTATHIONE SYNTHETASE"/>
    <property type="match status" value="1"/>
</dbReference>
<keyword evidence="3" id="KW-0812">Transmembrane</keyword>
<keyword evidence="1 2" id="KW-0067">ATP-binding</keyword>
<dbReference type="InterPro" id="IPR037013">
    <property type="entry name" value="GSH-S_sub-bd_sf"/>
</dbReference>
<feature type="transmembrane region" description="Helical" evidence="3">
    <location>
        <begin position="7"/>
        <end position="27"/>
    </location>
</feature>
<dbReference type="EMBL" id="JBICCN010000400">
    <property type="protein sequence ID" value="KAL3071069.1"/>
    <property type="molecule type" value="Genomic_DNA"/>
</dbReference>